<evidence type="ECO:0000313" key="4">
    <source>
        <dbReference type="WBParaSite" id="BXY_1206700.1"/>
    </source>
</evidence>
<organism evidence="2 4">
    <name type="scientific">Bursaphelenchus xylophilus</name>
    <name type="common">Pinewood nematode worm</name>
    <name type="synonym">Aphelenchoides xylophilus</name>
    <dbReference type="NCBI Taxonomy" id="6326"/>
    <lineage>
        <taxon>Eukaryota</taxon>
        <taxon>Metazoa</taxon>
        <taxon>Ecdysozoa</taxon>
        <taxon>Nematoda</taxon>
        <taxon>Chromadorea</taxon>
        <taxon>Rhabditida</taxon>
        <taxon>Tylenchina</taxon>
        <taxon>Tylenchomorpha</taxon>
        <taxon>Aphelenchoidea</taxon>
        <taxon>Aphelenchoididae</taxon>
        <taxon>Bursaphelenchus</taxon>
    </lineage>
</organism>
<dbReference type="Proteomes" id="UP000582659">
    <property type="component" value="Unassembled WGS sequence"/>
</dbReference>
<dbReference type="AlphaFoldDB" id="A0A1I7SGA3"/>
<reference evidence="1" key="2">
    <citation type="submission" date="2020-09" db="EMBL/GenBank/DDBJ databases">
        <authorList>
            <person name="Kikuchi T."/>
        </authorList>
    </citation>
    <scope>NUCLEOTIDE SEQUENCE</scope>
    <source>
        <strain evidence="1">Ka4C1</strain>
    </source>
</reference>
<dbReference type="Proteomes" id="UP000659654">
    <property type="component" value="Unassembled WGS sequence"/>
</dbReference>
<keyword evidence="3" id="KW-1185">Reference proteome</keyword>
<dbReference type="SMR" id="A0A1I7SGA3"/>
<reference evidence="4" key="1">
    <citation type="submission" date="2016-11" db="UniProtKB">
        <authorList>
            <consortium name="WormBaseParasite"/>
        </authorList>
    </citation>
    <scope>IDENTIFICATION</scope>
</reference>
<proteinExistence type="predicted"/>
<protein>
    <submittedName>
        <fullName evidence="1">(pine wood nematode) hypothetical protein</fullName>
    </submittedName>
</protein>
<name>A0A1I7SGA3_BURXY</name>
<dbReference type="Proteomes" id="UP000095284">
    <property type="component" value="Unplaced"/>
</dbReference>
<evidence type="ECO:0000313" key="2">
    <source>
        <dbReference type="Proteomes" id="UP000095284"/>
    </source>
</evidence>
<accession>A0A1I7SGA3</accession>
<evidence type="ECO:0000313" key="1">
    <source>
        <dbReference type="EMBL" id="CAD5228603.1"/>
    </source>
</evidence>
<dbReference type="EMBL" id="CAJFCV020000004">
    <property type="protein sequence ID" value="CAG9119213.1"/>
    <property type="molecule type" value="Genomic_DNA"/>
</dbReference>
<dbReference type="WBParaSite" id="BXY_1206700.1">
    <property type="protein sequence ID" value="BXY_1206700.1"/>
    <property type="gene ID" value="BXY_1206700"/>
</dbReference>
<evidence type="ECO:0000313" key="3">
    <source>
        <dbReference type="Proteomes" id="UP000659654"/>
    </source>
</evidence>
<gene>
    <name evidence="1" type="ORF">BXYJ_LOCUS10527</name>
</gene>
<sequence>MDVPLILGEDEFMLRIDPVPIKKIEAEVNVFTLPDFMTTLTYEGYPNVSVMIQSCFQHNPHCKNSASFANSSFKTCGYPIQAAEKLRQRLSAAGIRSVSSPATFTAILEAAVDVRE</sequence>
<dbReference type="EMBL" id="CAJFDI010000004">
    <property type="protein sequence ID" value="CAD5228603.1"/>
    <property type="molecule type" value="Genomic_DNA"/>
</dbReference>